<evidence type="ECO:0000259" key="5">
    <source>
        <dbReference type="Pfam" id="PF00884"/>
    </source>
</evidence>
<dbReference type="InterPro" id="IPR024607">
    <property type="entry name" value="Sulfatase_CS"/>
</dbReference>
<dbReference type="EMBL" id="CP013862">
    <property type="protein sequence ID" value="ALX47834.1"/>
    <property type="molecule type" value="Genomic_DNA"/>
</dbReference>
<evidence type="ECO:0000313" key="6">
    <source>
        <dbReference type="EMBL" id="ALX47834.1"/>
    </source>
</evidence>
<accession>A0A0U4G580</accession>
<feature type="domain" description="Sulfatase N-terminal" evidence="5">
    <location>
        <begin position="5"/>
        <end position="418"/>
    </location>
</feature>
<dbReference type="Proteomes" id="UP000050331">
    <property type="component" value="Chromosome"/>
</dbReference>
<dbReference type="GO" id="GO:0004065">
    <property type="term" value="F:arylsulfatase activity"/>
    <property type="evidence" value="ECO:0007669"/>
    <property type="project" value="TreeGrafter"/>
</dbReference>
<dbReference type="InterPro" id="IPR050738">
    <property type="entry name" value="Sulfatase"/>
</dbReference>
<dbReference type="OrthoDB" id="9762324at2"/>
<dbReference type="Pfam" id="PF00884">
    <property type="entry name" value="Sulfatase"/>
    <property type="match status" value="1"/>
</dbReference>
<dbReference type="PANTHER" id="PTHR42693:SF53">
    <property type="entry name" value="ENDO-4-O-SULFATASE"/>
    <property type="match status" value="1"/>
</dbReference>
<dbReference type="KEGG" id="lao:AOX59_03990"/>
<keyword evidence="2" id="KW-0479">Metal-binding</keyword>
<dbReference type="PANTHER" id="PTHR42693">
    <property type="entry name" value="ARYLSULFATASE FAMILY MEMBER"/>
    <property type="match status" value="1"/>
</dbReference>
<evidence type="ECO:0000256" key="4">
    <source>
        <dbReference type="ARBA" id="ARBA00022837"/>
    </source>
</evidence>
<organism evidence="6 7">
    <name type="scientific">Lentibacillus amyloliquefaciens</name>
    <dbReference type="NCBI Taxonomy" id="1472767"/>
    <lineage>
        <taxon>Bacteria</taxon>
        <taxon>Bacillati</taxon>
        <taxon>Bacillota</taxon>
        <taxon>Bacilli</taxon>
        <taxon>Bacillales</taxon>
        <taxon>Bacillaceae</taxon>
        <taxon>Lentibacillus</taxon>
    </lineage>
</organism>
<dbReference type="FunFam" id="3.40.720.10:FF:000047">
    <property type="entry name" value="Arylsulfatase"/>
    <property type="match status" value="1"/>
</dbReference>
<evidence type="ECO:0000313" key="7">
    <source>
        <dbReference type="Proteomes" id="UP000050331"/>
    </source>
</evidence>
<dbReference type="PROSITE" id="PS00149">
    <property type="entry name" value="SULFATASE_2"/>
    <property type="match status" value="1"/>
</dbReference>
<name>A0A0U4G580_9BACI</name>
<dbReference type="InterPro" id="IPR017850">
    <property type="entry name" value="Alkaline_phosphatase_core_sf"/>
</dbReference>
<dbReference type="AlphaFoldDB" id="A0A0U4G580"/>
<evidence type="ECO:0000256" key="1">
    <source>
        <dbReference type="ARBA" id="ARBA00008779"/>
    </source>
</evidence>
<dbReference type="Gene3D" id="3.30.1120.10">
    <property type="match status" value="1"/>
</dbReference>
<comment type="similarity">
    <text evidence="1">Belongs to the sulfatase family.</text>
</comment>
<dbReference type="InterPro" id="IPR000917">
    <property type="entry name" value="Sulfatase_N"/>
</dbReference>
<evidence type="ECO:0000256" key="3">
    <source>
        <dbReference type="ARBA" id="ARBA00022801"/>
    </source>
</evidence>
<dbReference type="GO" id="GO:0046872">
    <property type="term" value="F:metal ion binding"/>
    <property type="evidence" value="ECO:0007669"/>
    <property type="project" value="UniProtKB-KW"/>
</dbReference>
<dbReference type="RefSeq" id="WP_068442153.1">
    <property type="nucleotide sequence ID" value="NZ_CP013862.1"/>
</dbReference>
<gene>
    <name evidence="6" type="ORF">AOX59_03990</name>
</gene>
<proteinExistence type="inferred from homology"/>
<evidence type="ECO:0000256" key="2">
    <source>
        <dbReference type="ARBA" id="ARBA00022723"/>
    </source>
</evidence>
<sequence>MNQKPNVLLILNDDMGYSDIGSYGGEIDTPNLDKLAADGIRFTQFYNTARCSPSRASLLTGLHPHQTGIGILTYDSGPEGYAGDLNKKCVTIAEVLKHSGYKTYMSGKWHVAKDLEEPSDNWPLQRGFDEFYGTIIGAGSYYDPNTLTRGNENIEHEVKDDEDFYYTDAISDQAVQYIKEHAEKSPDEPFFEYVAYTAPHWPLHAKEEDIKKYEGRFAKGWDDLREERLQKLIDMGIIDENWELTDRDPSQPAWENADEKEWLERCMEVYAAQIDNMDQGIGRIIDALDETGQLDNTLIFFLSDNGACEEDIPLNVSKEELVNKLLIAKSQTRAGEEVFFGNDPKIMPGPENTYQSYGTAWANLSNSPFRMYKHWVHEGGIATPLIVHWPKGLKDKGTLRHTPGQLTDIMATIVDITDASYPNFFNGNDILPMEGRSLKPMFEADQDNETPLFWEHEGNAAIRIGKWKLVKEYPHKWELFNMQLDRTEKHDLADQYPEFVEEMAAKYERWAKRCGIVPRDKILRVMEESGTNKPFWEKES</sequence>
<dbReference type="Gene3D" id="3.40.720.10">
    <property type="entry name" value="Alkaline Phosphatase, subunit A"/>
    <property type="match status" value="1"/>
</dbReference>
<protein>
    <submittedName>
        <fullName evidence="6">Arylsulfatase</fullName>
    </submittedName>
</protein>
<keyword evidence="4" id="KW-0106">Calcium</keyword>
<dbReference type="STRING" id="1472767.AOX59_03990"/>
<reference evidence="6 7" key="1">
    <citation type="submission" date="2016-01" db="EMBL/GenBank/DDBJ databases">
        <title>Complete genome sequence of strain Lentibacillus amyloliquefaciens LAM0015T isolated from saline sediment.</title>
        <authorList>
            <person name="Wang J.-L."/>
            <person name="He M.-X."/>
        </authorList>
    </citation>
    <scope>NUCLEOTIDE SEQUENCE [LARGE SCALE GENOMIC DNA]</scope>
    <source>
        <strain evidence="6 7">LAM0015</strain>
    </source>
</reference>
<keyword evidence="7" id="KW-1185">Reference proteome</keyword>
<dbReference type="CDD" id="cd16025">
    <property type="entry name" value="PAS_like"/>
    <property type="match status" value="1"/>
</dbReference>
<keyword evidence="3" id="KW-0378">Hydrolase</keyword>
<dbReference type="SUPFAM" id="SSF53649">
    <property type="entry name" value="Alkaline phosphatase-like"/>
    <property type="match status" value="1"/>
</dbReference>